<organism evidence="2 3">
    <name type="scientific">Aspergillus campestris (strain IBT 28561)</name>
    <dbReference type="NCBI Taxonomy" id="1392248"/>
    <lineage>
        <taxon>Eukaryota</taxon>
        <taxon>Fungi</taxon>
        <taxon>Dikarya</taxon>
        <taxon>Ascomycota</taxon>
        <taxon>Pezizomycotina</taxon>
        <taxon>Eurotiomycetes</taxon>
        <taxon>Eurotiomycetidae</taxon>
        <taxon>Eurotiales</taxon>
        <taxon>Aspergillaceae</taxon>
        <taxon>Aspergillus</taxon>
        <taxon>Aspergillus subgen. Circumdati</taxon>
    </lineage>
</organism>
<name>A0A2I1CX81_ASPC2</name>
<dbReference type="GeneID" id="36545088"/>
<feature type="domain" description="YCII-related" evidence="1">
    <location>
        <begin position="8"/>
        <end position="102"/>
    </location>
</feature>
<keyword evidence="3" id="KW-1185">Reference proteome</keyword>
<gene>
    <name evidence="2" type="ORF">P168DRAFT_292316</name>
</gene>
<accession>A0A2I1CX81</accession>
<dbReference type="InterPro" id="IPR005545">
    <property type="entry name" value="YCII"/>
</dbReference>
<dbReference type="AlphaFoldDB" id="A0A2I1CX81"/>
<dbReference type="PANTHER" id="PTHR33606:SF3">
    <property type="entry name" value="PROTEIN YCII"/>
    <property type="match status" value="1"/>
</dbReference>
<sequence>MAQEKKEFICICPDKPGVVDKRIEVRPLHLEGMKPLVETGEVVLGGAMFDHHPQEGESVPAFSGSMLLVRAENTDAVKQIIKNDIYTRSGVWDEERVQIIPFKSAVRVGM</sequence>
<reference evidence="2" key="1">
    <citation type="submission" date="2016-12" db="EMBL/GenBank/DDBJ databases">
        <title>The genomes of Aspergillus section Nigri reveals drivers in fungal speciation.</title>
        <authorList>
            <consortium name="DOE Joint Genome Institute"/>
            <person name="Vesth T.C."/>
            <person name="Nybo J."/>
            <person name="Theobald S."/>
            <person name="Brandl J."/>
            <person name="Frisvad J.C."/>
            <person name="Nielsen K.F."/>
            <person name="Lyhne E.K."/>
            <person name="Kogle M.E."/>
            <person name="Kuo A."/>
            <person name="Riley R."/>
            <person name="Clum A."/>
            <person name="Nolan M."/>
            <person name="Lipzen A."/>
            <person name="Salamov A."/>
            <person name="Henrissat B."/>
            <person name="Wiebenga A."/>
            <person name="De vries R.P."/>
            <person name="Grigoriev I.V."/>
            <person name="Mortensen U.H."/>
            <person name="Andersen M.R."/>
            <person name="Baker S.E."/>
        </authorList>
    </citation>
    <scope>NUCLEOTIDE SEQUENCE</scope>
    <source>
        <strain evidence="2">IBT 28561</strain>
    </source>
</reference>
<dbReference type="OrthoDB" id="5519740at2759"/>
<dbReference type="RefSeq" id="XP_024690824.1">
    <property type="nucleotide sequence ID" value="XM_024837564.1"/>
</dbReference>
<dbReference type="InterPro" id="IPR011008">
    <property type="entry name" value="Dimeric_a/b-barrel"/>
</dbReference>
<dbReference type="SUPFAM" id="SSF54909">
    <property type="entry name" value="Dimeric alpha+beta barrel"/>
    <property type="match status" value="1"/>
</dbReference>
<dbReference type="EMBL" id="MSFM01000010">
    <property type="protein sequence ID" value="PKY02230.1"/>
    <property type="molecule type" value="Genomic_DNA"/>
</dbReference>
<evidence type="ECO:0000313" key="3">
    <source>
        <dbReference type="Proteomes" id="UP000234254"/>
    </source>
</evidence>
<evidence type="ECO:0000259" key="1">
    <source>
        <dbReference type="Pfam" id="PF03795"/>
    </source>
</evidence>
<dbReference type="Proteomes" id="UP000234254">
    <property type="component" value="Unassembled WGS sequence"/>
</dbReference>
<proteinExistence type="predicted"/>
<dbReference type="VEuPathDB" id="FungiDB:P168DRAFT_292316"/>
<dbReference type="InterPro" id="IPR051807">
    <property type="entry name" value="Sec-metab_biosynth-assoc"/>
</dbReference>
<dbReference type="Gene3D" id="3.30.70.1060">
    <property type="entry name" value="Dimeric alpha+beta barrel"/>
    <property type="match status" value="1"/>
</dbReference>
<dbReference type="PANTHER" id="PTHR33606">
    <property type="entry name" value="PROTEIN YCII"/>
    <property type="match status" value="1"/>
</dbReference>
<comment type="caution">
    <text evidence="2">The sequence shown here is derived from an EMBL/GenBank/DDBJ whole genome shotgun (WGS) entry which is preliminary data.</text>
</comment>
<protein>
    <recommendedName>
        <fullName evidence="1">YCII-related domain-containing protein</fullName>
    </recommendedName>
</protein>
<dbReference type="Pfam" id="PF03795">
    <property type="entry name" value="YCII"/>
    <property type="match status" value="1"/>
</dbReference>
<evidence type="ECO:0000313" key="2">
    <source>
        <dbReference type="EMBL" id="PKY02230.1"/>
    </source>
</evidence>